<dbReference type="InterPro" id="IPR029063">
    <property type="entry name" value="SAM-dependent_MTases_sf"/>
</dbReference>
<dbReference type="Pfam" id="PF13649">
    <property type="entry name" value="Methyltransf_25"/>
    <property type="match status" value="1"/>
</dbReference>
<dbReference type="InterPro" id="IPR041698">
    <property type="entry name" value="Methyltransf_25"/>
</dbReference>
<organism evidence="4">
    <name type="scientific">viral metagenome</name>
    <dbReference type="NCBI Taxonomy" id="1070528"/>
    <lineage>
        <taxon>unclassified sequences</taxon>
        <taxon>metagenomes</taxon>
        <taxon>organismal metagenomes</taxon>
    </lineage>
</organism>
<dbReference type="Gene3D" id="3.40.50.150">
    <property type="entry name" value="Vaccinia Virus protein VP39"/>
    <property type="match status" value="1"/>
</dbReference>
<accession>A0A6C0BIY3</accession>
<feature type="domain" description="Methyltransferase" evidence="3">
    <location>
        <begin position="73"/>
        <end position="165"/>
    </location>
</feature>
<evidence type="ECO:0000259" key="3">
    <source>
        <dbReference type="Pfam" id="PF13649"/>
    </source>
</evidence>
<proteinExistence type="predicted"/>
<sequence length="284" mass="32798">MSFEGAATKEEGFTGTQTSEKEIIIGCDKLYDGFYAGVYDQLVQGQKERIPYEVEIIDSYLERLIPEKNTWNILDVGCGTADHLAEIMKLGCGSATGLDRSQAMINKARAKFPSVNINWKIGDAITTDLFAPEQFSCVCFFYFTLYYFPNRRDIFRNCYQWMRPGSVLVLHVVNRDKFDPILDSASPFPAFSLQKYSKSRVTKSGVTFEKFEYNADFDLDKENASFTEEFKFKDGTVRKQRHELYMPTMEQIVKDAEASGFRHRDYVDLKTIGYEYQYLVFLVK</sequence>
<dbReference type="PANTHER" id="PTHR43861:SF1">
    <property type="entry name" value="TRANS-ACONITATE 2-METHYLTRANSFERASE"/>
    <property type="match status" value="1"/>
</dbReference>
<dbReference type="CDD" id="cd02440">
    <property type="entry name" value="AdoMet_MTases"/>
    <property type="match status" value="1"/>
</dbReference>
<dbReference type="EMBL" id="MN739162">
    <property type="protein sequence ID" value="QHS91519.1"/>
    <property type="molecule type" value="Genomic_DNA"/>
</dbReference>
<dbReference type="GO" id="GO:0008168">
    <property type="term" value="F:methyltransferase activity"/>
    <property type="evidence" value="ECO:0007669"/>
    <property type="project" value="UniProtKB-KW"/>
</dbReference>
<evidence type="ECO:0000256" key="1">
    <source>
        <dbReference type="ARBA" id="ARBA00022603"/>
    </source>
</evidence>
<evidence type="ECO:0000256" key="2">
    <source>
        <dbReference type="ARBA" id="ARBA00022679"/>
    </source>
</evidence>
<dbReference type="PANTHER" id="PTHR43861">
    <property type="entry name" value="TRANS-ACONITATE 2-METHYLTRANSFERASE-RELATED"/>
    <property type="match status" value="1"/>
</dbReference>
<evidence type="ECO:0000313" key="4">
    <source>
        <dbReference type="EMBL" id="QHS91519.1"/>
    </source>
</evidence>
<reference evidence="4" key="1">
    <citation type="journal article" date="2020" name="Nature">
        <title>Giant virus diversity and host interactions through global metagenomics.</title>
        <authorList>
            <person name="Schulz F."/>
            <person name="Roux S."/>
            <person name="Paez-Espino D."/>
            <person name="Jungbluth S."/>
            <person name="Walsh D.A."/>
            <person name="Denef V.J."/>
            <person name="McMahon K.D."/>
            <person name="Konstantinidis K.T."/>
            <person name="Eloe-Fadrosh E.A."/>
            <person name="Kyrpides N.C."/>
            <person name="Woyke T."/>
        </authorList>
    </citation>
    <scope>NUCLEOTIDE SEQUENCE</scope>
    <source>
        <strain evidence="4">GVMAG-M-3300013006-15</strain>
    </source>
</reference>
<dbReference type="SUPFAM" id="SSF53335">
    <property type="entry name" value="S-adenosyl-L-methionine-dependent methyltransferases"/>
    <property type="match status" value="1"/>
</dbReference>
<name>A0A6C0BIY3_9ZZZZ</name>
<protein>
    <recommendedName>
        <fullName evidence="3">Methyltransferase domain-containing protein</fullName>
    </recommendedName>
</protein>
<dbReference type="AlphaFoldDB" id="A0A6C0BIY3"/>
<keyword evidence="1" id="KW-0489">Methyltransferase</keyword>
<keyword evidence="2" id="KW-0808">Transferase</keyword>
<dbReference type="GO" id="GO:0032259">
    <property type="term" value="P:methylation"/>
    <property type="evidence" value="ECO:0007669"/>
    <property type="project" value="UniProtKB-KW"/>
</dbReference>